<evidence type="ECO:0000313" key="2">
    <source>
        <dbReference type="EMBL" id="VEL37876.1"/>
    </source>
</evidence>
<accession>A0A3S5CPL9</accession>
<feature type="compositionally biased region" description="Basic and acidic residues" evidence="1">
    <location>
        <begin position="196"/>
        <end position="206"/>
    </location>
</feature>
<protein>
    <submittedName>
        <fullName evidence="2">Uncharacterized protein</fullName>
    </submittedName>
</protein>
<feature type="region of interest" description="Disordered" evidence="1">
    <location>
        <begin position="196"/>
        <end position="221"/>
    </location>
</feature>
<dbReference type="EMBL" id="CAAALY010256219">
    <property type="protein sequence ID" value="VEL37876.1"/>
    <property type="molecule type" value="Genomic_DNA"/>
</dbReference>
<comment type="caution">
    <text evidence="2">The sequence shown here is derived from an EMBL/GenBank/DDBJ whole genome shotgun (WGS) entry which is preliminary data.</text>
</comment>
<keyword evidence="3" id="KW-1185">Reference proteome</keyword>
<reference evidence="2" key="1">
    <citation type="submission" date="2018-11" db="EMBL/GenBank/DDBJ databases">
        <authorList>
            <consortium name="Pathogen Informatics"/>
        </authorList>
    </citation>
    <scope>NUCLEOTIDE SEQUENCE</scope>
</reference>
<evidence type="ECO:0000256" key="1">
    <source>
        <dbReference type="SAM" id="MobiDB-lite"/>
    </source>
</evidence>
<dbReference type="Proteomes" id="UP000784294">
    <property type="component" value="Unassembled WGS sequence"/>
</dbReference>
<dbReference type="AlphaFoldDB" id="A0A3S5CPL9"/>
<evidence type="ECO:0000313" key="3">
    <source>
        <dbReference type="Proteomes" id="UP000784294"/>
    </source>
</evidence>
<gene>
    <name evidence="2" type="ORF">PXEA_LOCUS31316</name>
</gene>
<sequence length="319" mass="35393">MCQSEGRIKAKRLQYNGNQPLSSGEMSFFLFTISFNNDIYLALKIERINLMLDHIVSNNSSSLSYLSWLLSIESVSPDITPISDSPLISSSPPSRHWPYQQLFPGSSRLAQLAYVLPCLYTLLLPASGRPRIPPPLQGLFPIDLNSSLSMGPGGLMGSRVGDEELSDCNKEDVSDIYYANANEDYDEEGIANARKEKAGKENEKRTISLPESGNNTDDRDCTMHSEASILEKNSSGNTEVSTGTAIAHVPITCLASPASMALQRLLSHLIYPKQKRKPAVNSSEKKHFGQTRCTRLAQSFLVRFVVHRDQTYAFILWVC</sequence>
<proteinExistence type="predicted"/>
<organism evidence="2 3">
    <name type="scientific">Protopolystoma xenopodis</name>
    <dbReference type="NCBI Taxonomy" id="117903"/>
    <lineage>
        <taxon>Eukaryota</taxon>
        <taxon>Metazoa</taxon>
        <taxon>Spiralia</taxon>
        <taxon>Lophotrochozoa</taxon>
        <taxon>Platyhelminthes</taxon>
        <taxon>Monogenea</taxon>
        <taxon>Polyopisthocotylea</taxon>
        <taxon>Polystomatidea</taxon>
        <taxon>Polystomatidae</taxon>
        <taxon>Protopolystoma</taxon>
    </lineage>
</organism>
<name>A0A3S5CPL9_9PLAT</name>